<proteinExistence type="predicted"/>
<protein>
    <submittedName>
        <fullName evidence="1">Uncharacterized protein</fullName>
    </submittedName>
</protein>
<dbReference type="AlphaFoldDB" id="A0A0E9VSM8"/>
<dbReference type="EMBL" id="GBXM01032033">
    <property type="protein sequence ID" value="JAH76544.1"/>
    <property type="molecule type" value="Transcribed_RNA"/>
</dbReference>
<evidence type="ECO:0000313" key="1">
    <source>
        <dbReference type="EMBL" id="JAH80335.1"/>
    </source>
</evidence>
<organism evidence="1">
    <name type="scientific">Anguilla anguilla</name>
    <name type="common">European freshwater eel</name>
    <name type="synonym">Muraena anguilla</name>
    <dbReference type="NCBI Taxonomy" id="7936"/>
    <lineage>
        <taxon>Eukaryota</taxon>
        <taxon>Metazoa</taxon>
        <taxon>Chordata</taxon>
        <taxon>Craniata</taxon>
        <taxon>Vertebrata</taxon>
        <taxon>Euteleostomi</taxon>
        <taxon>Actinopterygii</taxon>
        <taxon>Neopterygii</taxon>
        <taxon>Teleostei</taxon>
        <taxon>Anguilliformes</taxon>
        <taxon>Anguillidae</taxon>
        <taxon>Anguilla</taxon>
    </lineage>
</organism>
<sequence>MKLEFLMVVCNHEHYIPLNLPMAFGRTKLQRVQGRR</sequence>
<dbReference type="EMBL" id="GBXM01028242">
    <property type="protein sequence ID" value="JAH80335.1"/>
    <property type="molecule type" value="Transcribed_RNA"/>
</dbReference>
<accession>A0A0E9VSM8</accession>
<reference evidence="1" key="1">
    <citation type="submission" date="2014-11" db="EMBL/GenBank/DDBJ databases">
        <authorList>
            <person name="Amaro Gonzalez C."/>
        </authorList>
    </citation>
    <scope>NUCLEOTIDE SEQUENCE</scope>
</reference>
<name>A0A0E9VSM8_ANGAN</name>
<reference evidence="1" key="2">
    <citation type="journal article" date="2015" name="Fish Shellfish Immunol.">
        <title>Early steps in the European eel (Anguilla anguilla)-Vibrio vulnificus interaction in the gills: Role of the RtxA13 toxin.</title>
        <authorList>
            <person name="Callol A."/>
            <person name="Pajuelo D."/>
            <person name="Ebbesson L."/>
            <person name="Teles M."/>
            <person name="MacKenzie S."/>
            <person name="Amaro C."/>
        </authorList>
    </citation>
    <scope>NUCLEOTIDE SEQUENCE</scope>
</reference>